<protein>
    <submittedName>
        <fullName evidence="1">655_t:CDS:1</fullName>
    </submittedName>
</protein>
<dbReference type="EMBL" id="CAJVQC010049415">
    <property type="protein sequence ID" value="CAG8787567.1"/>
    <property type="molecule type" value="Genomic_DNA"/>
</dbReference>
<proteinExistence type="predicted"/>
<dbReference type="Proteomes" id="UP000789920">
    <property type="component" value="Unassembled WGS sequence"/>
</dbReference>
<sequence>NEYKLKSGDDTLRAEMIVLRDTLSINTENSCEPQADKFNELENRIDNESNELIASFKQLQLDAKDYLRSLEEKSESSYDLGLKVKNASKVWQQNLQTLAVKLASSQSRILELTAEKEKLVKVNEQDSNRVATLETEIIQLKEELNRHKEHIQNQNGGDDVENCAASQDDEEEEQFVYPVNPEKQEIPESSSQSTENTSQPSPIMATQTIFASDTDSNTSSNSSRSSKNEEDAIRETLIKKHYESKISQLTNQLNSADQKTVQLHKSLKVIQEKLVESENLKLRSEQENVKLQNELSRLKEKLNEDRANYDKQLKEMTGWTEQRQNKIKELGDELSGYEAGTSRNE</sequence>
<evidence type="ECO:0000313" key="2">
    <source>
        <dbReference type="Proteomes" id="UP000789920"/>
    </source>
</evidence>
<organism evidence="1 2">
    <name type="scientific">Racocetra persica</name>
    <dbReference type="NCBI Taxonomy" id="160502"/>
    <lineage>
        <taxon>Eukaryota</taxon>
        <taxon>Fungi</taxon>
        <taxon>Fungi incertae sedis</taxon>
        <taxon>Mucoromycota</taxon>
        <taxon>Glomeromycotina</taxon>
        <taxon>Glomeromycetes</taxon>
        <taxon>Diversisporales</taxon>
        <taxon>Gigasporaceae</taxon>
        <taxon>Racocetra</taxon>
    </lineage>
</organism>
<keyword evidence="2" id="KW-1185">Reference proteome</keyword>
<accession>A0ACA9RCR0</accession>
<evidence type="ECO:0000313" key="1">
    <source>
        <dbReference type="EMBL" id="CAG8787567.1"/>
    </source>
</evidence>
<gene>
    <name evidence="1" type="ORF">RPERSI_LOCUS18561</name>
</gene>
<comment type="caution">
    <text evidence="1">The sequence shown here is derived from an EMBL/GenBank/DDBJ whole genome shotgun (WGS) entry which is preliminary data.</text>
</comment>
<reference evidence="1" key="1">
    <citation type="submission" date="2021-06" db="EMBL/GenBank/DDBJ databases">
        <authorList>
            <person name="Kallberg Y."/>
            <person name="Tangrot J."/>
            <person name="Rosling A."/>
        </authorList>
    </citation>
    <scope>NUCLEOTIDE SEQUENCE</scope>
    <source>
        <strain evidence="1">MA461A</strain>
    </source>
</reference>
<feature type="non-terminal residue" evidence="1">
    <location>
        <position position="1"/>
    </location>
</feature>
<name>A0ACA9RCR0_9GLOM</name>